<gene>
    <name evidence="1" type="primary">pol</name>
    <name evidence="1" type="ORF">CP10139811_1190</name>
</gene>
<organism evidence="1 2">
    <name type="scientific">Chlamydia ibidis</name>
    <dbReference type="NCBI Taxonomy" id="1405396"/>
    <lineage>
        <taxon>Bacteria</taxon>
        <taxon>Pseudomonadati</taxon>
        <taxon>Chlamydiota</taxon>
        <taxon>Chlamydiia</taxon>
        <taxon>Chlamydiales</taxon>
        <taxon>Chlamydiaceae</taxon>
        <taxon>Chlamydia/Chlamydophila group</taxon>
        <taxon>Chlamydia</taxon>
    </lineage>
</organism>
<sequence>MMLRIPAFIDRSSLVRQRNRKAGYAVTATEQVIRVQPLPVGTSTKRSKIALNVWTDAKYAFGVAHTYGTIWKE</sequence>
<protein>
    <submittedName>
        <fullName evidence="1">Pol poly domain protein</fullName>
        <ecNumber evidence="1">3.1.26.4</ecNumber>
    </submittedName>
</protein>
<proteinExistence type="predicted"/>
<dbReference type="GO" id="GO:0004523">
    <property type="term" value="F:RNA-DNA hybrid ribonuclease activity"/>
    <property type="evidence" value="ECO:0007669"/>
    <property type="project" value="UniProtKB-EC"/>
</dbReference>
<reference evidence="1 2" key="1">
    <citation type="submission" date="2013-04" db="EMBL/GenBank/DDBJ databases">
        <title>Genome sequence of Chlamydia psittaci 10-1398/11.</title>
        <authorList>
            <person name="Huot-Creasy H."/>
            <person name="McCracken C.L."/>
            <person name="Humphries M."/>
            <person name="Sachse K."/>
            <person name="Laroucau K."/>
            <person name="Bavoil P."/>
            <person name="Myers G.S."/>
        </authorList>
    </citation>
    <scope>NUCLEOTIDE SEQUENCE [LARGE SCALE GENOMIC DNA]</scope>
    <source>
        <strain evidence="1 2">10_1398_11</strain>
    </source>
</reference>
<dbReference type="AlphaFoldDB" id="S7KHD5"/>
<dbReference type="EMBL" id="ATNB01000025">
    <property type="protein sequence ID" value="EPP35591.1"/>
    <property type="molecule type" value="Genomic_DNA"/>
</dbReference>
<keyword evidence="1" id="KW-0378">Hydrolase</keyword>
<evidence type="ECO:0000313" key="1">
    <source>
        <dbReference type="EMBL" id="EPP35591.1"/>
    </source>
</evidence>
<accession>S7KHD5</accession>
<evidence type="ECO:0000313" key="2">
    <source>
        <dbReference type="Proteomes" id="UP000016200"/>
    </source>
</evidence>
<comment type="caution">
    <text evidence="1">The sequence shown here is derived from an EMBL/GenBank/DDBJ whole genome shotgun (WGS) entry which is preliminary data.</text>
</comment>
<dbReference type="Proteomes" id="UP000016200">
    <property type="component" value="Unassembled WGS sequence"/>
</dbReference>
<dbReference type="HOGENOM" id="CLU_2710464_0_0_0"/>
<feature type="non-terminal residue" evidence="1">
    <location>
        <position position="73"/>
    </location>
</feature>
<dbReference type="EC" id="3.1.26.4" evidence="1"/>
<name>S7KHD5_9CHLA</name>